<feature type="transmembrane region" description="Helical" evidence="7">
    <location>
        <begin position="47"/>
        <end position="66"/>
    </location>
</feature>
<keyword evidence="6 7" id="KW-0472">Membrane</keyword>
<dbReference type="AlphaFoldDB" id="A0A383CXR3"/>
<gene>
    <name evidence="8" type="ORF">METZ01_LOCUS489836</name>
</gene>
<feature type="transmembrane region" description="Helical" evidence="7">
    <location>
        <begin position="188"/>
        <end position="206"/>
    </location>
</feature>
<reference evidence="8" key="1">
    <citation type="submission" date="2018-05" db="EMBL/GenBank/DDBJ databases">
        <authorList>
            <person name="Lanie J.A."/>
            <person name="Ng W.-L."/>
            <person name="Kazmierczak K.M."/>
            <person name="Andrzejewski T.M."/>
            <person name="Davidsen T.M."/>
            <person name="Wayne K.J."/>
            <person name="Tettelin H."/>
            <person name="Glass J.I."/>
            <person name="Rusch D."/>
            <person name="Podicherti R."/>
            <person name="Tsui H.-C.T."/>
            <person name="Winkler M.E."/>
        </authorList>
    </citation>
    <scope>NUCLEOTIDE SEQUENCE</scope>
</reference>
<keyword evidence="4 7" id="KW-0812">Transmembrane</keyword>
<organism evidence="8">
    <name type="scientific">marine metagenome</name>
    <dbReference type="NCBI Taxonomy" id="408172"/>
    <lineage>
        <taxon>unclassified sequences</taxon>
        <taxon>metagenomes</taxon>
        <taxon>ecological metagenomes</taxon>
    </lineage>
</organism>
<evidence type="ECO:0000256" key="5">
    <source>
        <dbReference type="ARBA" id="ARBA00022989"/>
    </source>
</evidence>
<keyword evidence="3" id="KW-0808">Transferase</keyword>
<dbReference type="PANTHER" id="PTHR22926">
    <property type="entry name" value="PHOSPHO-N-ACETYLMURAMOYL-PENTAPEPTIDE-TRANSFERASE"/>
    <property type="match status" value="1"/>
</dbReference>
<comment type="subcellular location">
    <subcellularLocation>
        <location evidence="1">Cell membrane</location>
        <topology evidence="1">Multi-pass membrane protein</topology>
    </subcellularLocation>
</comment>
<evidence type="ECO:0000256" key="7">
    <source>
        <dbReference type="SAM" id="Phobius"/>
    </source>
</evidence>
<evidence type="ECO:0000313" key="8">
    <source>
        <dbReference type="EMBL" id="SVE36982.1"/>
    </source>
</evidence>
<sequence>ALRLKIVAIPNERSLHNKVTPRGGGVIIAIVFLAFLLVFYITRQIMVAEFLVLFGGGLIMAVTGFLDDILELKASIRFIIQFFAVGWGLYWIGGIPSTAFFERLPVLYAIANAVAVVALVWFINSFNFIDGIDGLATSSAIFFSLSTGGYFLWQGIEPYGSLLIVLAACSLAFLCFNWPPAKMFLGDAGSNFFGYLFGILLLITIKNEQLSIWTWLIVFGYFITDTTTTTFLRICLLE</sequence>
<dbReference type="GO" id="GO:0044038">
    <property type="term" value="P:cell wall macromolecule biosynthetic process"/>
    <property type="evidence" value="ECO:0007669"/>
    <property type="project" value="TreeGrafter"/>
</dbReference>
<feature type="non-terminal residue" evidence="8">
    <location>
        <position position="1"/>
    </location>
</feature>
<dbReference type="EMBL" id="UINC01212587">
    <property type="protein sequence ID" value="SVE36982.1"/>
    <property type="molecule type" value="Genomic_DNA"/>
</dbReference>
<feature type="non-terminal residue" evidence="8">
    <location>
        <position position="238"/>
    </location>
</feature>
<evidence type="ECO:0000256" key="3">
    <source>
        <dbReference type="ARBA" id="ARBA00022679"/>
    </source>
</evidence>
<keyword evidence="5 7" id="KW-1133">Transmembrane helix</keyword>
<feature type="transmembrane region" description="Helical" evidence="7">
    <location>
        <begin position="106"/>
        <end position="123"/>
    </location>
</feature>
<dbReference type="InterPro" id="IPR000715">
    <property type="entry name" value="Glycosyl_transferase_4"/>
</dbReference>
<feature type="transmembrane region" description="Helical" evidence="7">
    <location>
        <begin position="159"/>
        <end position="176"/>
    </location>
</feature>
<dbReference type="GO" id="GO:0009103">
    <property type="term" value="P:lipopolysaccharide biosynthetic process"/>
    <property type="evidence" value="ECO:0007669"/>
    <property type="project" value="TreeGrafter"/>
</dbReference>
<feature type="transmembrane region" description="Helical" evidence="7">
    <location>
        <begin position="78"/>
        <end position="100"/>
    </location>
</feature>
<dbReference type="PANTHER" id="PTHR22926:SF3">
    <property type="entry name" value="UNDECAPRENYL-PHOSPHATE ALPHA-N-ACETYLGLUCOSAMINYL 1-PHOSPHATE TRANSFERASE"/>
    <property type="match status" value="1"/>
</dbReference>
<dbReference type="GO" id="GO:0005886">
    <property type="term" value="C:plasma membrane"/>
    <property type="evidence" value="ECO:0007669"/>
    <property type="project" value="UniProtKB-SubCell"/>
</dbReference>
<evidence type="ECO:0000256" key="4">
    <source>
        <dbReference type="ARBA" id="ARBA00022692"/>
    </source>
</evidence>
<dbReference type="InterPro" id="IPR018480">
    <property type="entry name" value="PNAcMuramoyl-5peptid_Trfase_CS"/>
</dbReference>
<keyword evidence="2" id="KW-1003">Cell membrane</keyword>
<protein>
    <submittedName>
        <fullName evidence="8">Uncharacterized protein</fullName>
    </submittedName>
</protein>
<dbReference type="PROSITE" id="PS01348">
    <property type="entry name" value="MRAY_2"/>
    <property type="match status" value="1"/>
</dbReference>
<dbReference type="Pfam" id="PF00953">
    <property type="entry name" value="Glycos_transf_4"/>
    <property type="match status" value="1"/>
</dbReference>
<evidence type="ECO:0000256" key="6">
    <source>
        <dbReference type="ARBA" id="ARBA00023136"/>
    </source>
</evidence>
<dbReference type="GO" id="GO:0016780">
    <property type="term" value="F:phosphotransferase activity, for other substituted phosphate groups"/>
    <property type="evidence" value="ECO:0007669"/>
    <property type="project" value="InterPro"/>
</dbReference>
<evidence type="ECO:0000256" key="1">
    <source>
        <dbReference type="ARBA" id="ARBA00004651"/>
    </source>
</evidence>
<evidence type="ECO:0000256" key="2">
    <source>
        <dbReference type="ARBA" id="ARBA00022475"/>
    </source>
</evidence>
<feature type="transmembrane region" description="Helical" evidence="7">
    <location>
        <begin position="23"/>
        <end position="41"/>
    </location>
</feature>
<accession>A0A383CXR3</accession>
<dbReference type="GO" id="GO:0071555">
    <property type="term" value="P:cell wall organization"/>
    <property type="evidence" value="ECO:0007669"/>
    <property type="project" value="TreeGrafter"/>
</dbReference>
<name>A0A383CXR3_9ZZZZ</name>
<feature type="transmembrane region" description="Helical" evidence="7">
    <location>
        <begin position="212"/>
        <end position="236"/>
    </location>
</feature>
<feature type="transmembrane region" description="Helical" evidence="7">
    <location>
        <begin position="135"/>
        <end position="153"/>
    </location>
</feature>
<proteinExistence type="predicted"/>